<dbReference type="GO" id="GO:0005978">
    <property type="term" value="P:glycogen biosynthetic process"/>
    <property type="evidence" value="ECO:0007669"/>
    <property type="project" value="UniProtKB-UniRule"/>
</dbReference>
<evidence type="ECO:0000313" key="12">
    <source>
        <dbReference type="EMBL" id="QEE31461.1"/>
    </source>
</evidence>
<evidence type="ECO:0000256" key="9">
    <source>
        <dbReference type="HAMAP-Rule" id="MF_00624"/>
    </source>
</evidence>
<dbReference type="KEGG" id="talb:FTW19_19525"/>
<keyword evidence="7 9" id="KW-0320">Glycogen biosynthesis</keyword>
<gene>
    <name evidence="9 12" type="primary">glgC</name>
    <name evidence="12" type="ORF">FTW19_19525</name>
</gene>
<feature type="site" description="Could play a key role in the communication between the regulatory and the substrate sites" evidence="9">
    <location>
        <position position="98"/>
    </location>
</feature>
<dbReference type="NCBIfam" id="TIGR02091">
    <property type="entry name" value="glgC"/>
    <property type="match status" value="1"/>
</dbReference>
<dbReference type="Gene3D" id="2.160.10.10">
    <property type="entry name" value="Hexapeptide repeat proteins"/>
    <property type="match status" value="1"/>
</dbReference>
<evidence type="ECO:0000256" key="2">
    <source>
        <dbReference type="ARBA" id="ARBA00022600"/>
    </source>
</evidence>
<feature type="binding site" evidence="9">
    <location>
        <position position="164"/>
    </location>
    <ligand>
        <name>alpha-D-glucose 1-phosphate</name>
        <dbReference type="ChEBI" id="CHEBI:58601"/>
    </ligand>
</feature>
<evidence type="ECO:0000259" key="11">
    <source>
        <dbReference type="Pfam" id="PF24894"/>
    </source>
</evidence>
<evidence type="ECO:0000256" key="4">
    <source>
        <dbReference type="ARBA" id="ARBA00022695"/>
    </source>
</evidence>
<dbReference type="Gene3D" id="3.90.550.10">
    <property type="entry name" value="Spore Coat Polysaccharide Biosynthesis Protein SpsA, Chain A"/>
    <property type="match status" value="1"/>
</dbReference>
<evidence type="ECO:0000256" key="6">
    <source>
        <dbReference type="ARBA" id="ARBA00022840"/>
    </source>
</evidence>
<dbReference type="InterPro" id="IPR023049">
    <property type="entry name" value="GlgC_bac"/>
</dbReference>
<dbReference type="GO" id="GO:0005524">
    <property type="term" value="F:ATP binding"/>
    <property type="evidence" value="ECO:0007669"/>
    <property type="project" value="UniProtKB-KW"/>
</dbReference>
<evidence type="ECO:0000256" key="1">
    <source>
        <dbReference type="ARBA" id="ARBA00010443"/>
    </source>
</evidence>
<dbReference type="OrthoDB" id="9801810at2"/>
<organism evidence="12 13">
    <name type="scientific">Terriglobus albidus</name>
    <dbReference type="NCBI Taxonomy" id="1592106"/>
    <lineage>
        <taxon>Bacteria</taxon>
        <taxon>Pseudomonadati</taxon>
        <taxon>Acidobacteriota</taxon>
        <taxon>Terriglobia</taxon>
        <taxon>Terriglobales</taxon>
        <taxon>Acidobacteriaceae</taxon>
        <taxon>Terriglobus</taxon>
    </lineage>
</organism>
<dbReference type="GO" id="GO:0008878">
    <property type="term" value="F:glucose-1-phosphate adenylyltransferase activity"/>
    <property type="evidence" value="ECO:0007669"/>
    <property type="project" value="UniProtKB-UniRule"/>
</dbReference>
<dbReference type="Proteomes" id="UP000321820">
    <property type="component" value="Chromosome"/>
</dbReference>
<reference evidence="12 13" key="1">
    <citation type="submission" date="2019-08" db="EMBL/GenBank/DDBJ databases">
        <title>Complete genome sequence of Terriglobus albidus strain ORNL.</title>
        <authorList>
            <person name="Podar M."/>
        </authorList>
    </citation>
    <scope>NUCLEOTIDE SEQUENCE [LARGE SCALE GENOMIC DNA]</scope>
    <source>
        <strain evidence="12 13">ORNL</strain>
    </source>
</reference>
<dbReference type="PROSITE" id="PS00809">
    <property type="entry name" value="ADP_GLC_PYROPHOSPH_2"/>
    <property type="match status" value="1"/>
</dbReference>
<feature type="domain" description="Nucleotidyl transferase" evidence="10">
    <location>
        <begin position="7"/>
        <end position="276"/>
    </location>
</feature>
<proteinExistence type="inferred from homology"/>
<dbReference type="PROSITE" id="PS00808">
    <property type="entry name" value="ADP_GLC_PYROPHOSPH_1"/>
    <property type="match status" value="1"/>
</dbReference>
<dbReference type="UniPathway" id="UPA00164"/>
<evidence type="ECO:0000256" key="7">
    <source>
        <dbReference type="ARBA" id="ARBA00023056"/>
    </source>
</evidence>
<comment type="similarity">
    <text evidence="1 9">Belongs to the bacterial/plant glucose-1-phosphate adenylyltransferase family.</text>
</comment>
<dbReference type="InterPro" id="IPR056818">
    <property type="entry name" value="GlmU/GlgC-like_hexapep"/>
</dbReference>
<dbReference type="SUPFAM" id="SSF53448">
    <property type="entry name" value="Nucleotide-diphospho-sugar transferases"/>
    <property type="match status" value="1"/>
</dbReference>
<dbReference type="Pfam" id="PF24894">
    <property type="entry name" value="Hexapep_GlmU"/>
    <property type="match status" value="1"/>
</dbReference>
<comment type="function">
    <text evidence="9">Involved in the biosynthesis of ADP-glucose, a building block required for the elongation reactions to produce glycogen. Catalyzes the reaction between ATP and alpha-D-glucose 1-phosphate (G1P) to produce pyrophosphate and ADP-Glc.</text>
</comment>
<dbReference type="PANTHER" id="PTHR43523">
    <property type="entry name" value="GLUCOSE-1-PHOSPHATE ADENYLYLTRANSFERASE-RELATED"/>
    <property type="match status" value="1"/>
</dbReference>
<dbReference type="HAMAP" id="MF_00624">
    <property type="entry name" value="GlgC"/>
    <property type="match status" value="1"/>
</dbReference>
<sequence>MNPRVVAFVLAGGMGSRLLPLTEARAKPAVPFGGKYRIIDFALSNLINSGLCSIYVLVQYRSDSLLRHLRDGWQFGGLLQDQFIVPVAAQLHSEEDGWYRGTADAIFQNLNLLDIADDSLVAIFGADHIYRMDIRQMIDFHLRMHAEATVAAITVPAHQAIEFGVIECDPQGVINGFHEKREDAPNIPGKPGKVYASMGNYIFSARALFRELQADATRAESRFDFGRDILPAMLAHKSVYAYDYQTNVIPEEFDETPVYWRDVGTLDAYFEAQMDLCGPLPSLNLYNRRWPIRTASYPDPSAKFSIDQHGEPGSATRSIISGGCILSGGTVRSSVLGRSVKVHSGSVIEDSIVFDNCVIGANCKIQRTILDENVEVPDGECIGYDLDRDRSRHHVTDTGIVVVTSKSLRSP</sequence>
<feature type="binding site" evidence="9">
    <location>
        <begin position="179"/>
        <end position="180"/>
    </location>
    <ligand>
        <name>alpha-D-glucose 1-phosphate</name>
        <dbReference type="ChEBI" id="CHEBI:58601"/>
    </ligand>
</feature>
<keyword evidence="3 9" id="KW-0808">Transferase</keyword>
<dbReference type="NCBIfam" id="NF001947">
    <property type="entry name" value="PRK00725.1"/>
    <property type="match status" value="1"/>
</dbReference>
<keyword evidence="5 9" id="KW-0547">Nucleotide-binding</keyword>
<feature type="domain" description="Glucose-1-phosphate adenylyltransferase/Bifunctional protein GlmU-like C-terminal hexapeptide" evidence="11">
    <location>
        <begin position="300"/>
        <end position="403"/>
    </location>
</feature>
<dbReference type="InterPro" id="IPR005835">
    <property type="entry name" value="NTP_transferase_dom"/>
</dbReference>
<accession>A0A5B9EMD0</accession>
<evidence type="ECO:0000313" key="13">
    <source>
        <dbReference type="Proteomes" id="UP000321820"/>
    </source>
</evidence>
<evidence type="ECO:0000259" key="10">
    <source>
        <dbReference type="Pfam" id="PF00483"/>
    </source>
</evidence>
<feature type="site" description="Could play a key role in the communication between the regulatory and the substrate sites" evidence="9">
    <location>
        <position position="59"/>
    </location>
</feature>
<dbReference type="EC" id="2.7.7.27" evidence="9"/>
<dbReference type="InterPro" id="IPR011831">
    <property type="entry name" value="ADP-Glc_PPase"/>
</dbReference>
<dbReference type="PROSITE" id="PS00810">
    <property type="entry name" value="ADP_GLC_PYROPHOSPH_3"/>
    <property type="match status" value="1"/>
</dbReference>
<comment type="subunit">
    <text evidence="9">Homotetramer.</text>
</comment>
<comment type="pathway">
    <text evidence="9">Glycan biosynthesis; glycogen biosynthesis.</text>
</comment>
<dbReference type="InterPro" id="IPR005836">
    <property type="entry name" value="ADP_Glu_pyroP_CS"/>
</dbReference>
<keyword evidence="13" id="KW-1185">Reference proteome</keyword>
<dbReference type="PANTHER" id="PTHR43523:SF2">
    <property type="entry name" value="GLUCOSE-1-PHOSPHATE ADENYLYLTRANSFERASE"/>
    <property type="match status" value="1"/>
</dbReference>
<keyword evidence="2 9" id="KW-0321">Glycogen metabolism</keyword>
<dbReference type="Pfam" id="PF00483">
    <property type="entry name" value="NTP_transferase"/>
    <property type="match status" value="1"/>
</dbReference>
<dbReference type="CDD" id="cd04651">
    <property type="entry name" value="LbH_G1P_AT_C"/>
    <property type="match status" value="1"/>
</dbReference>
<dbReference type="InterPro" id="IPR029044">
    <property type="entry name" value="Nucleotide-diphossugar_trans"/>
</dbReference>
<evidence type="ECO:0000256" key="5">
    <source>
        <dbReference type="ARBA" id="ARBA00022741"/>
    </source>
</evidence>
<keyword evidence="8 9" id="KW-0119">Carbohydrate metabolism</keyword>
<evidence type="ECO:0000256" key="8">
    <source>
        <dbReference type="ARBA" id="ARBA00023277"/>
    </source>
</evidence>
<dbReference type="SUPFAM" id="SSF51161">
    <property type="entry name" value="Trimeric LpxA-like enzymes"/>
    <property type="match status" value="1"/>
</dbReference>
<feature type="binding site" evidence="9">
    <location>
        <position position="197"/>
    </location>
    <ligand>
        <name>alpha-D-glucose 1-phosphate</name>
        <dbReference type="ChEBI" id="CHEBI:58601"/>
    </ligand>
</feature>
<dbReference type="CDD" id="cd02508">
    <property type="entry name" value="ADP_Glucose_PP"/>
    <property type="match status" value="1"/>
</dbReference>
<dbReference type="NCBIfam" id="NF002023">
    <property type="entry name" value="PRK00844.1"/>
    <property type="match status" value="1"/>
</dbReference>
<protein>
    <recommendedName>
        <fullName evidence="9">Glucose-1-phosphate adenylyltransferase</fullName>
        <ecNumber evidence="9">2.7.7.27</ecNumber>
    </recommendedName>
    <alternativeName>
        <fullName evidence="9">ADP-glucose pyrophosphorylase</fullName>
        <shortName evidence="9">ADPGlc PPase</shortName>
    </alternativeName>
    <alternativeName>
        <fullName evidence="9">ADP-glucose synthase</fullName>
    </alternativeName>
</protein>
<name>A0A5B9EMD0_9BACT</name>
<dbReference type="EMBL" id="CP042806">
    <property type="protein sequence ID" value="QEE31461.1"/>
    <property type="molecule type" value="Genomic_DNA"/>
</dbReference>
<keyword evidence="4 9" id="KW-0548">Nucleotidyltransferase</keyword>
<evidence type="ECO:0000256" key="3">
    <source>
        <dbReference type="ARBA" id="ARBA00022679"/>
    </source>
</evidence>
<dbReference type="AlphaFoldDB" id="A0A5B9EMD0"/>
<dbReference type="InterPro" id="IPR011004">
    <property type="entry name" value="Trimer_LpxA-like_sf"/>
</dbReference>
<comment type="catalytic activity">
    <reaction evidence="9">
        <text>alpha-D-glucose 1-phosphate + ATP + H(+) = ADP-alpha-D-glucose + diphosphate</text>
        <dbReference type="Rhea" id="RHEA:12120"/>
        <dbReference type="ChEBI" id="CHEBI:15378"/>
        <dbReference type="ChEBI" id="CHEBI:30616"/>
        <dbReference type="ChEBI" id="CHEBI:33019"/>
        <dbReference type="ChEBI" id="CHEBI:57498"/>
        <dbReference type="ChEBI" id="CHEBI:58601"/>
        <dbReference type="EC" id="2.7.7.27"/>
    </reaction>
</comment>
<feature type="binding site" evidence="9">
    <location>
        <position position="99"/>
    </location>
    <ligand>
        <name>alpha-D-glucose 1-phosphate</name>
        <dbReference type="ChEBI" id="CHEBI:58601"/>
    </ligand>
</feature>
<keyword evidence="6 9" id="KW-0067">ATP-binding</keyword>